<dbReference type="AlphaFoldDB" id="A0A2G9YB13"/>
<evidence type="ECO:0000256" key="6">
    <source>
        <dbReference type="PIRSR" id="PIRSR038994-2"/>
    </source>
</evidence>
<dbReference type="SUPFAM" id="SSF51556">
    <property type="entry name" value="Metallo-dependent hydrolases"/>
    <property type="match status" value="1"/>
</dbReference>
<dbReference type="CDD" id="cd00854">
    <property type="entry name" value="NagA"/>
    <property type="match status" value="1"/>
</dbReference>
<feature type="binding site" evidence="6">
    <location>
        <position position="276"/>
    </location>
    <ligand>
        <name>substrate</name>
    </ligand>
</feature>
<dbReference type="GO" id="GO:0008448">
    <property type="term" value="F:N-acetylglucosamine-6-phosphate deacetylase activity"/>
    <property type="evidence" value="ECO:0007669"/>
    <property type="project" value="InterPro"/>
</dbReference>
<dbReference type="InterPro" id="IPR003764">
    <property type="entry name" value="GlcNAc_6-P_deAcase"/>
</dbReference>
<evidence type="ECO:0000256" key="7">
    <source>
        <dbReference type="PIRSR" id="PIRSR038994-3"/>
    </source>
</evidence>
<evidence type="ECO:0000259" key="8">
    <source>
        <dbReference type="Pfam" id="PF01979"/>
    </source>
</evidence>
<evidence type="ECO:0000313" key="10">
    <source>
        <dbReference type="Proteomes" id="UP000230392"/>
    </source>
</evidence>
<keyword evidence="3" id="KW-0378">Hydrolase</keyword>
<keyword evidence="4" id="KW-0119">Carbohydrate metabolism</keyword>
<comment type="similarity">
    <text evidence="1">Belongs to the metallo-dependent hydrolases superfamily. NagA family.</text>
</comment>
<dbReference type="GO" id="GO:0006046">
    <property type="term" value="P:N-acetylglucosamine catabolic process"/>
    <property type="evidence" value="ECO:0007669"/>
    <property type="project" value="TreeGrafter"/>
</dbReference>
<gene>
    <name evidence="9" type="primary">nagA</name>
    <name evidence="9" type="ORF">COX46_02620</name>
</gene>
<evidence type="ECO:0000256" key="3">
    <source>
        <dbReference type="ARBA" id="ARBA00022801"/>
    </source>
</evidence>
<dbReference type="NCBIfam" id="TIGR00221">
    <property type="entry name" value="nagA"/>
    <property type="match status" value="1"/>
</dbReference>
<dbReference type="EMBL" id="PCRF01000126">
    <property type="protein sequence ID" value="PIP16372.1"/>
    <property type="molecule type" value="Genomic_DNA"/>
</dbReference>
<feature type="non-terminal residue" evidence="9">
    <location>
        <position position="1"/>
    </location>
</feature>
<dbReference type="SUPFAM" id="SSF51338">
    <property type="entry name" value="Composite domain of metallo-dependent hydrolases"/>
    <property type="match status" value="1"/>
</dbReference>
<accession>A0A2G9YB13</accession>
<organism evidence="9 10">
    <name type="scientific">bacterium (Candidatus Ratteibacteria) CG23_combo_of_CG06-09_8_20_14_all_48_7</name>
    <dbReference type="NCBI Taxonomy" id="2014292"/>
    <lineage>
        <taxon>Bacteria</taxon>
        <taxon>Candidatus Ratteibacteria</taxon>
    </lineage>
</organism>
<dbReference type="Gene3D" id="2.30.40.10">
    <property type="entry name" value="Urease, subunit C, domain 1"/>
    <property type="match status" value="1"/>
</dbReference>
<feature type="binding site" evidence="7">
    <location>
        <position position="265"/>
    </location>
    <ligand>
        <name>Zn(2+)</name>
        <dbReference type="ChEBI" id="CHEBI:29105"/>
    </ligand>
</feature>
<dbReference type="InterPro" id="IPR011059">
    <property type="entry name" value="Metal-dep_hydrolase_composite"/>
</dbReference>
<dbReference type="PIRSF" id="PIRSF038994">
    <property type="entry name" value="NagA"/>
    <property type="match status" value="1"/>
</dbReference>
<feature type="binding site" evidence="6">
    <location>
        <position position="300"/>
    </location>
    <ligand>
        <name>substrate</name>
    </ligand>
</feature>
<dbReference type="Pfam" id="PF01979">
    <property type="entry name" value="Amidohydro_1"/>
    <property type="match status" value="1"/>
</dbReference>
<dbReference type="Gene3D" id="3.20.20.140">
    <property type="entry name" value="Metal-dependent hydrolases"/>
    <property type="match status" value="1"/>
</dbReference>
<comment type="cofactor">
    <cofactor evidence="7">
        <name>a divalent metal cation</name>
        <dbReference type="ChEBI" id="CHEBI:60240"/>
    </cofactor>
    <text evidence="7">Binds 1 divalent metal cation per subunit.</text>
</comment>
<evidence type="ECO:0000256" key="1">
    <source>
        <dbReference type="ARBA" id="ARBA00010716"/>
    </source>
</evidence>
<dbReference type="GO" id="GO:0046872">
    <property type="term" value="F:metal ion binding"/>
    <property type="evidence" value="ECO:0007669"/>
    <property type="project" value="UniProtKB-KW"/>
</dbReference>
<reference evidence="9 10" key="1">
    <citation type="submission" date="2017-09" db="EMBL/GenBank/DDBJ databases">
        <title>Depth-based differentiation of microbial function through sediment-hosted aquifers and enrichment of novel symbionts in the deep terrestrial subsurface.</title>
        <authorList>
            <person name="Probst A.J."/>
            <person name="Ladd B."/>
            <person name="Jarett J.K."/>
            <person name="Geller-Mcgrath D.E."/>
            <person name="Sieber C.M."/>
            <person name="Emerson J.B."/>
            <person name="Anantharaman K."/>
            <person name="Thomas B.C."/>
            <person name="Malmstrom R."/>
            <person name="Stieglmeier M."/>
            <person name="Klingl A."/>
            <person name="Woyke T."/>
            <person name="Ryan C.M."/>
            <person name="Banfield J.F."/>
        </authorList>
    </citation>
    <scope>NUCLEOTIDE SEQUENCE [LARGE SCALE GENOMIC DNA]</scope>
    <source>
        <strain evidence="9">CG23_combo_of_CG06-09_8_20_14_all_48_7</strain>
    </source>
</reference>
<name>A0A2G9YB13_9BACT</name>
<feature type="domain" description="Amidohydrolase-related" evidence="8">
    <location>
        <begin position="100"/>
        <end position="429"/>
    </location>
</feature>
<feature type="binding site" evidence="6">
    <location>
        <begin position="356"/>
        <end position="358"/>
    </location>
    <ligand>
        <name>substrate</name>
    </ligand>
</feature>
<feature type="binding site" evidence="6">
    <location>
        <begin position="268"/>
        <end position="269"/>
    </location>
    <ligand>
        <name>substrate</name>
    </ligand>
</feature>
<dbReference type="InterPro" id="IPR006680">
    <property type="entry name" value="Amidohydro-rel"/>
</dbReference>
<feature type="binding site" evidence="7">
    <location>
        <position position="178"/>
    </location>
    <ligand>
        <name>Zn(2+)</name>
        <dbReference type="ChEBI" id="CHEBI:29105"/>
    </ligand>
</feature>
<evidence type="ECO:0000256" key="5">
    <source>
        <dbReference type="PIRSR" id="PIRSR038994-1"/>
    </source>
</evidence>
<protein>
    <submittedName>
        <fullName evidence="9">N-acetylglucosamine-6-phosphate deacetylase</fullName>
    </submittedName>
</protein>
<keyword evidence="2 7" id="KW-0479">Metal-binding</keyword>
<feature type="binding site" evidence="7">
    <location>
        <position position="244"/>
    </location>
    <ligand>
        <name>Zn(2+)</name>
        <dbReference type="ChEBI" id="CHEBI:29105"/>
    </ligand>
</feature>
<evidence type="ECO:0000313" key="9">
    <source>
        <dbReference type="EMBL" id="PIP16372.1"/>
    </source>
</evidence>
<evidence type="ECO:0000256" key="2">
    <source>
        <dbReference type="ARBA" id="ARBA00022723"/>
    </source>
</evidence>
<dbReference type="PANTHER" id="PTHR11113">
    <property type="entry name" value="N-ACETYLGLUCOSAMINE-6-PHOSPHATE DEACETYLASE"/>
    <property type="match status" value="1"/>
</dbReference>
<comment type="caution">
    <text evidence="9">The sequence shown here is derived from an EMBL/GenBank/DDBJ whole genome shotgun (WGS) entry which is preliminary data.</text>
</comment>
<evidence type="ECO:0000256" key="4">
    <source>
        <dbReference type="ARBA" id="ARBA00023277"/>
    </source>
</evidence>
<dbReference type="InterPro" id="IPR032466">
    <property type="entry name" value="Metal_Hydrolase"/>
</dbReference>
<feature type="binding site" evidence="6">
    <location>
        <position position="195"/>
    </location>
    <ligand>
        <name>substrate</name>
    </ligand>
</feature>
<dbReference type="PANTHER" id="PTHR11113:SF14">
    <property type="entry name" value="N-ACETYLGLUCOSAMINE-6-PHOSPHATE DEACETYLASE"/>
    <property type="match status" value="1"/>
</dbReference>
<feature type="active site" description="Proton donor/acceptor" evidence="5">
    <location>
        <position position="323"/>
    </location>
</feature>
<sequence>KKTFVPAATGSIYGNRLAQCKNCADLLYAHFLYGVNIISRYGILSIKMPNRNGLLIKNCRVIHAPGKSTDLLVENGKIVRIGKVKSWPKEYKIIDAGEKIVAPGFIDVHIQGGGGASVLKGTKEALQTISRTCAKFGTTGFLATSIFYPGKENRHLKITAENVGCDLGGANLLGIHLEGPFISVEKKGGILLNSITKPSLNVLKKISDICQGRLRMMTLAPELPGNPEIIGRLVNSEVVASFGHSNASYEETLKGIDAGITHVTHLFNGMLPIHHRSPGPIPAILEKSIVTCQVITDGVHIHPGIINLFFKLLGTHRFVTITDGLTSLGLPDGRYSYDGVEYVSKDGTGRRDDGTLVGTTLGLSQAIVRLMKFAGCDLQSAVKTVTETPARTLGLEKKKGRVEVGKDADLVILNDDCSVYSTIVGGKIVFDKSKSLRK</sequence>
<proteinExistence type="inferred from homology"/>
<dbReference type="Proteomes" id="UP000230392">
    <property type="component" value="Unassembled WGS sequence"/>
</dbReference>